<feature type="domain" description="NADP-dependent oxidoreductase" evidence="2">
    <location>
        <begin position="17"/>
        <end position="338"/>
    </location>
</feature>
<dbReference type="InterPro" id="IPR050523">
    <property type="entry name" value="AKR_Detox_Biosynth"/>
</dbReference>
<dbReference type="PANTHER" id="PTHR43364">
    <property type="entry name" value="NADH-SPECIFIC METHYLGLYOXAL REDUCTASE-RELATED"/>
    <property type="match status" value="1"/>
</dbReference>
<keyword evidence="4" id="KW-1185">Reference proteome</keyword>
<evidence type="ECO:0000313" key="3">
    <source>
        <dbReference type="EMBL" id="SFZ86582.1"/>
    </source>
</evidence>
<name>A0A1K2I2H0_9HYPH</name>
<dbReference type="GO" id="GO:0016491">
    <property type="term" value="F:oxidoreductase activity"/>
    <property type="evidence" value="ECO:0007669"/>
    <property type="project" value="UniProtKB-KW"/>
</dbReference>
<dbReference type="Proteomes" id="UP000183447">
    <property type="component" value="Unassembled WGS sequence"/>
</dbReference>
<evidence type="ECO:0000259" key="2">
    <source>
        <dbReference type="Pfam" id="PF00248"/>
    </source>
</evidence>
<dbReference type="EMBL" id="FPKU01000004">
    <property type="protein sequence ID" value="SFZ86582.1"/>
    <property type="molecule type" value="Genomic_DNA"/>
</dbReference>
<dbReference type="InterPro" id="IPR020471">
    <property type="entry name" value="AKR"/>
</dbReference>
<reference evidence="3 4" key="1">
    <citation type="submission" date="2016-11" db="EMBL/GenBank/DDBJ databases">
        <authorList>
            <person name="Jaros S."/>
            <person name="Januszkiewicz K."/>
            <person name="Wedrychowicz H."/>
        </authorList>
    </citation>
    <scope>NUCLEOTIDE SEQUENCE [LARGE SCALE GENOMIC DNA]</scope>
    <source>
        <strain evidence="3 4">ATCC 23634</strain>
    </source>
</reference>
<protein>
    <submittedName>
        <fullName evidence="3">Predicted oxidoreductase</fullName>
    </submittedName>
</protein>
<sequence>MQHKPLGRTGLVVSAFGLGTMTWGVQNSEAEAHAQLDLALERGVTLVDTAELYAVPPSGDTYGLTEAYIGNWLAAQPSRRDRIVLASKVAGPGRPWIRDGRDPDSADLRSALEGSLRRLRTERIDLYQLHWPSRHHYHWEGGWDYAPHTIDPPAARDRLAQVLETLGGFVREGKIGHLGFSNDTAWGVMQALKLSETAGLPRLASLQNEYSLLRRSFDLDLAEICHLEDVAMLAYSPLAAGVLTGKYNDGSLPPGTRGAVQGGMYRINPQSIRATERYGEIARRHGMTLAQMALAFCASRPFMTSVLVGATSMAQLEENLDAADIRLSPDVLAEIDAVFRSDARPI</sequence>
<dbReference type="RefSeq" id="WP_072346439.1">
    <property type="nucleotide sequence ID" value="NZ_FPKU01000004.1"/>
</dbReference>
<dbReference type="AlphaFoldDB" id="A0A1K2I2H0"/>
<dbReference type="PRINTS" id="PR00069">
    <property type="entry name" value="ALDKETRDTASE"/>
</dbReference>
<dbReference type="STRING" id="665118.SAMN02983003_3772"/>
<dbReference type="InterPro" id="IPR036812">
    <property type="entry name" value="NAD(P)_OxRdtase_dom_sf"/>
</dbReference>
<keyword evidence="1" id="KW-0560">Oxidoreductase</keyword>
<dbReference type="Gene3D" id="3.20.20.100">
    <property type="entry name" value="NADP-dependent oxidoreductase domain"/>
    <property type="match status" value="1"/>
</dbReference>
<accession>A0A1K2I2H0</accession>
<dbReference type="SUPFAM" id="SSF51430">
    <property type="entry name" value="NAD(P)-linked oxidoreductase"/>
    <property type="match status" value="1"/>
</dbReference>
<dbReference type="InterPro" id="IPR023210">
    <property type="entry name" value="NADP_OxRdtase_dom"/>
</dbReference>
<dbReference type="PANTHER" id="PTHR43364:SF4">
    <property type="entry name" value="NAD(P)-LINKED OXIDOREDUCTASE SUPERFAMILY PROTEIN"/>
    <property type="match status" value="1"/>
</dbReference>
<evidence type="ECO:0000313" key="4">
    <source>
        <dbReference type="Proteomes" id="UP000183447"/>
    </source>
</evidence>
<proteinExistence type="predicted"/>
<gene>
    <name evidence="3" type="ORF">SAMN02983003_3772</name>
</gene>
<organism evidence="3 4">
    <name type="scientific">Devosia enhydra</name>
    <dbReference type="NCBI Taxonomy" id="665118"/>
    <lineage>
        <taxon>Bacteria</taxon>
        <taxon>Pseudomonadati</taxon>
        <taxon>Pseudomonadota</taxon>
        <taxon>Alphaproteobacteria</taxon>
        <taxon>Hyphomicrobiales</taxon>
        <taxon>Devosiaceae</taxon>
        <taxon>Devosia</taxon>
    </lineage>
</organism>
<dbReference type="CDD" id="cd19094">
    <property type="entry name" value="AKR_Tas-like"/>
    <property type="match status" value="1"/>
</dbReference>
<evidence type="ECO:0000256" key="1">
    <source>
        <dbReference type="ARBA" id="ARBA00023002"/>
    </source>
</evidence>
<dbReference type="Pfam" id="PF00248">
    <property type="entry name" value="Aldo_ket_red"/>
    <property type="match status" value="1"/>
</dbReference>
<dbReference type="OrthoDB" id="8394608at2"/>